<feature type="transmembrane region" description="Helical" evidence="4">
    <location>
        <begin position="354"/>
        <end position="373"/>
    </location>
</feature>
<dbReference type="CDD" id="cd21442">
    <property type="entry name" value="SNARE_NTD_STX6-like"/>
    <property type="match status" value="1"/>
</dbReference>
<proteinExistence type="predicted"/>
<dbReference type="GO" id="GO:0048193">
    <property type="term" value="P:Golgi vesicle transport"/>
    <property type="evidence" value="ECO:0007669"/>
    <property type="project" value="InterPro"/>
</dbReference>
<dbReference type="AlphaFoldDB" id="A0A8S0RXV6"/>
<reference evidence="6 7" key="1">
    <citation type="submission" date="2019-12" db="EMBL/GenBank/DDBJ databases">
        <authorList>
            <person name="Alioto T."/>
            <person name="Alioto T."/>
            <person name="Gomez Garrido J."/>
        </authorList>
    </citation>
    <scope>NUCLEOTIDE SEQUENCE [LARGE SCALE GENOMIC DNA]</scope>
</reference>
<gene>
    <name evidence="6" type="ORF">OLEA9_A061435</name>
</gene>
<keyword evidence="1" id="KW-0653">Protein transport</keyword>
<dbReference type="GO" id="GO:0016020">
    <property type="term" value="C:membrane"/>
    <property type="evidence" value="ECO:0007669"/>
    <property type="project" value="InterPro"/>
</dbReference>
<keyword evidence="1" id="KW-0813">Transport</keyword>
<evidence type="ECO:0000259" key="5">
    <source>
        <dbReference type="Pfam" id="PF09177"/>
    </source>
</evidence>
<feature type="transmembrane region" description="Helical" evidence="4">
    <location>
        <begin position="379"/>
        <end position="397"/>
    </location>
</feature>
<feature type="compositionally biased region" description="Basic and acidic residues" evidence="3">
    <location>
        <begin position="151"/>
        <end position="160"/>
    </location>
</feature>
<keyword evidence="4" id="KW-0812">Transmembrane</keyword>
<sequence length="399" mass="45777">MRSKMMQWESDPLFSAAEIVQESADRMESTFRLLLHERSLVQRDHTDTRVLSSIEHNQRDLTTALETAKWQLEDFEREVNLSALRDDSQRRQNAITRHKQFIEAIREQIIYVEQSLENTSVRKSLTNMNLNEQDRNGLALFLSGGKPVEHISTHDSKDNTSRFFDPAASSSSNDNISERKAGETANLNMNMFAHLNHDLNLKGDKLRKVGSLHSTEMGFEPSSSIQNAANGSYNVNGSWDLEANEAKDKNHFPRSKLRGCCWIMSILGSLGNLFSIYGSRASRSFAKRLKDGEEQMHSPRSPEMQRHLRRLLSTCGCSGFHLPCPELSARVMHFCSRIRTYIERCQIPLRRIQVSRHSILLISAMLLIIIVLGERMARNFYISYLYILIFCLDGQYMSI</sequence>
<comment type="caution">
    <text evidence="6">The sequence shown here is derived from an EMBL/GenBank/DDBJ whole genome shotgun (WGS) entry which is preliminary data.</text>
</comment>
<dbReference type="Proteomes" id="UP000594638">
    <property type="component" value="Unassembled WGS sequence"/>
</dbReference>
<dbReference type="GO" id="GO:0015031">
    <property type="term" value="P:protein transport"/>
    <property type="evidence" value="ECO:0007669"/>
    <property type="project" value="UniProtKB-KW"/>
</dbReference>
<accession>A0A8S0RXV6</accession>
<evidence type="ECO:0000256" key="1">
    <source>
        <dbReference type="ARBA" id="ARBA00022927"/>
    </source>
</evidence>
<dbReference type="OrthoDB" id="737588at2759"/>
<keyword evidence="4" id="KW-1133">Transmembrane helix</keyword>
<dbReference type="PANTHER" id="PTHR34949">
    <property type="entry name" value="OS05G0443700 PROTEIN"/>
    <property type="match status" value="1"/>
</dbReference>
<dbReference type="GO" id="GO:0012505">
    <property type="term" value="C:endomembrane system"/>
    <property type="evidence" value="ECO:0007669"/>
    <property type="project" value="UniProtKB-SubCell"/>
</dbReference>
<dbReference type="Gramene" id="OE9A061435T2">
    <property type="protein sequence ID" value="OE9A061435C2"/>
    <property type="gene ID" value="OE9A061435"/>
</dbReference>
<keyword evidence="7" id="KW-1185">Reference proteome</keyword>
<feature type="region of interest" description="Disordered" evidence="3">
    <location>
        <begin position="151"/>
        <end position="177"/>
    </location>
</feature>
<dbReference type="Gene3D" id="1.20.58.90">
    <property type="match status" value="1"/>
</dbReference>
<name>A0A8S0RXV6_OLEEU</name>
<evidence type="ECO:0000256" key="4">
    <source>
        <dbReference type="SAM" id="Phobius"/>
    </source>
</evidence>
<dbReference type="EMBL" id="CACTIH010003754">
    <property type="protein sequence ID" value="CAA2984174.1"/>
    <property type="molecule type" value="Genomic_DNA"/>
</dbReference>
<evidence type="ECO:0000313" key="6">
    <source>
        <dbReference type="EMBL" id="CAA2984174.1"/>
    </source>
</evidence>
<comment type="subcellular location">
    <subcellularLocation>
        <location evidence="2">Endomembrane system</location>
        <topology evidence="2">Single-pass type IV membrane protein</topology>
    </subcellularLocation>
</comment>
<protein>
    <submittedName>
        <fullName evidence="6">Syntaxin 6, N-terminal</fullName>
    </submittedName>
</protein>
<dbReference type="InterPro" id="IPR010989">
    <property type="entry name" value="SNARE"/>
</dbReference>
<dbReference type="SUPFAM" id="SSF47661">
    <property type="entry name" value="t-snare proteins"/>
    <property type="match status" value="1"/>
</dbReference>
<feature type="domain" description="Syntaxin 6/10/61 N-terminal" evidence="5">
    <location>
        <begin position="11"/>
        <end position="109"/>
    </location>
</feature>
<dbReference type="InterPro" id="IPR015260">
    <property type="entry name" value="Syntaxin-6/10/61_N"/>
</dbReference>
<evidence type="ECO:0000256" key="2">
    <source>
        <dbReference type="ARBA" id="ARBA00046280"/>
    </source>
</evidence>
<dbReference type="PANTHER" id="PTHR34949:SF2">
    <property type="entry name" value="OS05G0443700 PROTEIN"/>
    <property type="match status" value="1"/>
</dbReference>
<keyword evidence="4" id="KW-0472">Membrane</keyword>
<evidence type="ECO:0000313" key="7">
    <source>
        <dbReference type="Proteomes" id="UP000594638"/>
    </source>
</evidence>
<organism evidence="6 7">
    <name type="scientific">Olea europaea subsp. europaea</name>
    <dbReference type="NCBI Taxonomy" id="158383"/>
    <lineage>
        <taxon>Eukaryota</taxon>
        <taxon>Viridiplantae</taxon>
        <taxon>Streptophyta</taxon>
        <taxon>Embryophyta</taxon>
        <taxon>Tracheophyta</taxon>
        <taxon>Spermatophyta</taxon>
        <taxon>Magnoliopsida</taxon>
        <taxon>eudicotyledons</taxon>
        <taxon>Gunneridae</taxon>
        <taxon>Pentapetalae</taxon>
        <taxon>asterids</taxon>
        <taxon>lamiids</taxon>
        <taxon>Lamiales</taxon>
        <taxon>Oleaceae</taxon>
        <taxon>Oleeae</taxon>
        <taxon>Olea</taxon>
    </lineage>
</organism>
<evidence type="ECO:0000256" key="3">
    <source>
        <dbReference type="SAM" id="MobiDB-lite"/>
    </source>
</evidence>
<dbReference type="Pfam" id="PF09177">
    <property type="entry name" value="STX6_10_61_N"/>
    <property type="match status" value="1"/>
</dbReference>